<name>A0ABR2KJH1_9EUKA</name>
<dbReference type="EMBL" id="JAPFFF010000004">
    <property type="protein sequence ID" value="KAK8891308.1"/>
    <property type="molecule type" value="Genomic_DNA"/>
</dbReference>
<accession>A0ABR2KJH1</accession>
<comment type="caution">
    <text evidence="1">The sequence shown here is derived from an EMBL/GenBank/DDBJ whole genome shotgun (WGS) entry which is preliminary data.</text>
</comment>
<dbReference type="Proteomes" id="UP001470230">
    <property type="component" value="Unassembled WGS sequence"/>
</dbReference>
<gene>
    <name evidence="1" type="ORF">M9Y10_028516</name>
</gene>
<evidence type="ECO:0000313" key="1">
    <source>
        <dbReference type="EMBL" id="KAK8891308.1"/>
    </source>
</evidence>
<evidence type="ECO:0008006" key="3">
    <source>
        <dbReference type="Google" id="ProtNLM"/>
    </source>
</evidence>
<protein>
    <recommendedName>
        <fullName evidence="3">Transposase IS30-like HTH domain-containing protein</fullName>
    </recommendedName>
</protein>
<proteinExistence type="predicted"/>
<reference evidence="1 2" key="1">
    <citation type="submission" date="2024-04" db="EMBL/GenBank/DDBJ databases">
        <title>Tritrichomonas musculus Genome.</title>
        <authorList>
            <person name="Alves-Ferreira E."/>
            <person name="Grigg M."/>
            <person name="Lorenzi H."/>
            <person name="Galac M."/>
        </authorList>
    </citation>
    <scope>NUCLEOTIDE SEQUENCE [LARGE SCALE GENOMIC DNA]</scope>
    <source>
        <strain evidence="1 2">EAF2021</strain>
    </source>
</reference>
<evidence type="ECO:0000313" key="2">
    <source>
        <dbReference type="Proteomes" id="UP001470230"/>
    </source>
</evidence>
<sequence length="94" mass="10671">MNYEDIQEVFNSNRTKNEKIAYLLEKKYSRDDILKYVKCCPNTISKIIKSLQSTDSVPDQLSPGRLSKRTPAVVSFVSQQTISNPLISGKELSM</sequence>
<organism evidence="1 2">
    <name type="scientific">Tritrichomonas musculus</name>
    <dbReference type="NCBI Taxonomy" id="1915356"/>
    <lineage>
        <taxon>Eukaryota</taxon>
        <taxon>Metamonada</taxon>
        <taxon>Parabasalia</taxon>
        <taxon>Tritrichomonadida</taxon>
        <taxon>Tritrichomonadidae</taxon>
        <taxon>Tritrichomonas</taxon>
    </lineage>
</organism>
<keyword evidence="2" id="KW-1185">Reference proteome</keyword>